<comment type="caution">
    <text evidence="1">The sequence shown here is derived from an EMBL/GenBank/DDBJ whole genome shotgun (WGS) entry which is preliminary data.</text>
</comment>
<evidence type="ECO:0000313" key="1">
    <source>
        <dbReference type="EMBL" id="GIP60620.1"/>
    </source>
</evidence>
<evidence type="ECO:0008006" key="3">
    <source>
        <dbReference type="Google" id="ProtNLM"/>
    </source>
</evidence>
<evidence type="ECO:0000313" key="2">
    <source>
        <dbReference type="Proteomes" id="UP000681290"/>
    </source>
</evidence>
<dbReference type="Proteomes" id="UP000681290">
    <property type="component" value="Unassembled WGS sequence"/>
</dbReference>
<gene>
    <name evidence="1" type="ORF">J15TS10_44340</name>
</gene>
<dbReference type="InterPro" id="IPR036390">
    <property type="entry name" value="WH_DNA-bd_sf"/>
</dbReference>
<protein>
    <recommendedName>
        <fullName evidence="3">Helix-turn-helix domain-containing protein</fullName>
    </recommendedName>
</protein>
<dbReference type="Pfam" id="PF13730">
    <property type="entry name" value="HTH_36"/>
    <property type="match status" value="1"/>
</dbReference>
<organism evidence="1 2">
    <name type="scientific">Paenibacillus woosongensis</name>
    <dbReference type="NCBI Taxonomy" id="307580"/>
    <lineage>
        <taxon>Bacteria</taxon>
        <taxon>Bacillati</taxon>
        <taxon>Bacillota</taxon>
        <taxon>Bacilli</taxon>
        <taxon>Bacillales</taxon>
        <taxon>Paenibacillaceae</taxon>
        <taxon>Paenibacillus</taxon>
    </lineage>
</organism>
<dbReference type="EMBL" id="BOSM01000010">
    <property type="protein sequence ID" value="GIP60620.1"/>
    <property type="molecule type" value="Genomic_DNA"/>
</dbReference>
<dbReference type="InterPro" id="IPR036388">
    <property type="entry name" value="WH-like_DNA-bd_sf"/>
</dbReference>
<reference evidence="1 2" key="1">
    <citation type="submission" date="2021-03" db="EMBL/GenBank/DDBJ databases">
        <title>Antimicrobial resistance genes in bacteria isolated from Japanese honey, and their potential for conferring macrolide and lincosamide resistance in the American foulbrood pathogen Paenibacillus larvae.</title>
        <authorList>
            <person name="Okamoto M."/>
            <person name="Kumagai M."/>
            <person name="Kanamori H."/>
            <person name="Takamatsu D."/>
        </authorList>
    </citation>
    <scope>NUCLEOTIDE SEQUENCE [LARGE SCALE GENOMIC DNA]</scope>
    <source>
        <strain evidence="1 2">J15TS10</strain>
    </source>
</reference>
<proteinExistence type="predicted"/>
<keyword evidence="2" id="KW-1185">Reference proteome</keyword>
<dbReference type="Gene3D" id="1.10.10.10">
    <property type="entry name" value="Winged helix-like DNA-binding domain superfamily/Winged helix DNA-binding domain"/>
    <property type="match status" value="1"/>
</dbReference>
<name>A0ABQ4MXL8_9BACL</name>
<dbReference type="SUPFAM" id="SSF46785">
    <property type="entry name" value="Winged helix' DNA-binding domain"/>
    <property type="match status" value="1"/>
</dbReference>
<sequence length="88" mass="9694">MNDLARYKLIAGAAVPPAAKLLYGYLLDSTGGRHKLVYLSSTKMAIDVGFSPSTVCRNLHRLQSKGLIRIMTRYSEEGIQLANQITIL</sequence>
<accession>A0ABQ4MXL8</accession>
<dbReference type="RefSeq" id="WP_055109595.1">
    <property type="nucleotide sequence ID" value="NZ_BOSM01000010.1"/>
</dbReference>